<accession>A0A7S7RB87</accession>
<dbReference type="EC" id="2.3.-.-" evidence="2"/>
<dbReference type="Pfam" id="PF00583">
    <property type="entry name" value="Acetyltransf_1"/>
    <property type="match status" value="1"/>
</dbReference>
<dbReference type="InterPro" id="IPR016181">
    <property type="entry name" value="Acyl_CoA_acyltransferase"/>
</dbReference>
<feature type="domain" description="N-acetyltransferase" evidence="1">
    <location>
        <begin position="4"/>
        <end position="155"/>
    </location>
</feature>
<name>A0A7S7RB87_9BACI</name>
<dbReference type="Proteomes" id="UP000180175">
    <property type="component" value="Chromosome"/>
</dbReference>
<dbReference type="SUPFAM" id="SSF55729">
    <property type="entry name" value="Acyl-CoA N-acyltransferases (Nat)"/>
    <property type="match status" value="1"/>
</dbReference>
<dbReference type="Gene3D" id="3.40.630.30">
    <property type="match status" value="1"/>
</dbReference>
<dbReference type="GO" id="GO:0016747">
    <property type="term" value="F:acyltransferase activity, transferring groups other than amino-acyl groups"/>
    <property type="evidence" value="ECO:0007669"/>
    <property type="project" value="InterPro"/>
</dbReference>
<dbReference type="EMBL" id="CP063356">
    <property type="protein sequence ID" value="QOY35690.1"/>
    <property type="molecule type" value="Genomic_DNA"/>
</dbReference>
<reference evidence="2 3" key="2">
    <citation type="journal article" date="2019" name="Int. J. Syst. Evol. Microbiol.">
        <title>Anaerobacillus isosaccharinicus sp. nov., an alkaliphilic bacterium which degrades isosaccharinic acid.</title>
        <authorList>
            <person name="Bassil N.M."/>
            <person name="Lloyd J.R."/>
        </authorList>
    </citation>
    <scope>NUCLEOTIDE SEQUENCE [LARGE SCALE GENOMIC DNA]</scope>
    <source>
        <strain evidence="2 3">NB2006</strain>
    </source>
</reference>
<keyword evidence="3" id="KW-1185">Reference proteome</keyword>
<dbReference type="AlphaFoldDB" id="A0A7S7RB87"/>
<proteinExistence type="predicted"/>
<keyword evidence="2" id="KW-0808">Transferase</keyword>
<keyword evidence="2" id="KW-0012">Acyltransferase</keyword>
<dbReference type="CDD" id="cd04301">
    <property type="entry name" value="NAT_SF"/>
    <property type="match status" value="1"/>
</dbReference>
<dbReference type="RefSeq" id="WP_182080787.1">
    <property type="nucleotide sequence ID" value="NZ_CP063356.2"/>
</dbReference>
<dbReference type="InterPro" id="IPR000182">
    <property type="entry name" value="GNAT_dom"/>
</dbReference>
<dbReference type="KEGG" id="aia:AWH56_023995"/>
<dbReference type="PROSITE" id="PS51186">
    <property type="entry name" value="GNAT"/>
    <property type="match status" value="1"/>
</dbReference>
<evidence type="ECO:0000259" key="1">
    <source>
        <dbReference type="PROSITE" id="PS51186"/>
    </source>
</evidence>
<organism evidence="2 3">
    <name type="scientific">Anaerobacillus isosaccharinicus</name>
    <dbReference type="NCBI Taxonomy" id="1532552"/>
    <lineage>
        <taxon>Bacteria</taxon>
        <taxon>Bacillati</taxon>
        <taxon>Bacillota</taxon>
        <taxon>Bacilli</taxon>
        <taxon>Bacillales</taxon>
        <taxon>Bacillaceae</taxon>
        <taxon>Anaerobacillus</taxon>
    </lineage>
</organism>
<evidence type="ECO:0000313" key="2">
    <source>
        <dbReference type="EMBL" id="QOY35690.1"/>
    </source>
</evidence>
<sequence length="155" mass="18254">MESISFEEITEDTLYIALEMINSNPEYNLLEHGKEMRTEKDLRLELLNERTTSVFIKLDDTYIGVIDYLVNNPKDNQPWLGVFLIHRDYQGYGFGSQAYFQFEKQLLKKAGEVIRIGVLKENRIASEYWEAKGFSYYQTTFNENGKEILCLEKRV</sequence>
<evidence type="ECO:0000313" key="3">
    <source>
        <dbReference type="Proteomes" id="UP000180175"/>
    </source>
</evidence>
<reference evidence="2 3" key="1">
    <citation type="journal article" date="2017" name="Genome Announc.">
        <title>Draft Genome Sequences of Four Alkaliphilic Bacteria Belonging to the Anaerobacillus Genus.</title>
        <authorList>
            <person name="Bassil N.M."/>
            <person name="Lloyd J.R."/>
        </authorList>
    </citation>
    <scope>NUCLEOTIDE SEQUENCE [LARGE SCALE GENOMIC DNA]</scope>
    <source>
        <strain evidence="2 3">NB2006</strain>
    </source>
</reference>
<protein>
    <submittedName>
        <fullName evidence="2">GNAT family N-acetyltransferase</fullName>
        <ecNumber evidence="2">2.3.-.-</ecNumber>
    </submittedName>
</protein>
<gene>
    <name evidence="2" type="ORF">AWH56_023995</name>
</gene>